<dbReference type="RefSeq" id="WP_277858960.1">
    <property type="nucleotide sequence ID" value="NZ_JARRAG010000001.1"/>
</dbReference>
<evidence type="ECO:0008006" key="4">
    <source>
        <dbReference type="Google" id="ProtNLM"/>
    </source>
</evidence>
<accession>A0ABT6F4U4</accession>
<organism evidence="2 3">
    <name type="scientific">Paludisphaera mucosa</name>
    <dbReference type="NCBI Taxonomy" id="3030827"/>
    <lineage>
        <taxon>Bacteria</taxon>
        <taxon>Pseudomonadati</taxon>
        <taxon>Planctomycetota</taxon>
        <taxon>Planctomycetia</taxon>
        <taxon>Isosphaerales</taxon>
        <taxon>Isosphaeraceae</taxon>
        <taxon>Paludisphaera</taxon>
    </lineage>
</organism>
<reference evidence="2 3" key="1">
    <citation type="submission" date="2023-03" db="EMBL/GenBank/DDBJ databases">
        <title>Paludisphaera mucosa sp. nov. a novel planctomycete from northern fen.</title>
        <authorList>
            <person name="Ivanova A."/>
        </authorList>
    </citation>
    <scope>NUCLEOTIDE SEQUENCE [LARGE SCALE GENOMIC DNA]</scope>
    <source>
        <strain evidence="2 3">Pla2</strain>
    </source>
</reference>
<feature type="chain" id="PRO_5045093582" description="PEP-CTERM protein-sorting domain-containing protein" evidence="1">
    <location>
        <begin position="34"/>
        <end position="180"/>
    </location>
</feature>
<gene>
    <name evidence="2" type="ORF">PZE19_02245</name>
</gene>
<comment type="caution">
    <text evidence="2">The sequence shown here is derived from an EMBL/GenBank/DDBJ whole genome shotgun (WGS) entry which is preliminary data.</text>
</comment>
<evidence type="ECO:0000256" key="1">
    <source>
        <dbReference type="SAM" id="SignalP"/>
    </source>
</evidence>
<keyword evidence="3" id="KW-1185">Reference proteome</keyword>
<feature type="signal peptide" evidence="1">
    <location>
        <begin position="1"/>
        <end position="33"/>
    </location>
</feature>
<protein>
    <recommendedName>
        <fullName evidence="4">PEP-CTERM protein-sorting domain-containing protein</fullName>
    </recommendedName>
</protein>
<evidence type="ECO:0000313" key="2">
    <source>
        <dbReference type="EMBL" id="MDG3002596.1"/>
    </source>
</evidence>
<name>A0ABT6F4U4_9BACT</name>
<dbReference type="Proteomes" id="UP001216907">
    <property type="component" value="Unassembled WGS sequence"/>
</dbReference>
<keyword evidence="1" id="KW-0732">Signal</keyword>
<proteinExistence type="predicted"/>
<evidence type="ECO:0000313" key="3">
    <source>
        <dbReference type="Proteomes" id="UP001216907"/>
    </source>
</evidence>
<sequence length="180" mass="18251">MSGFRMGRMGALSGRLAVAVALTVALGAAEARADHIFTLSGVTFDDGTTATGTFTTNDALTSLVDYDITTVNGAITGFNYTPLTAGAGSSSLPGIIVLEPASLDHIIQITFNGGLTLAGASIKLGQFDSFEQDSANTHRQITGGSVVAARGAVPEPHSFVLAASAALAGLGLVARRRRVG</sequence>
<dbReference type="EMBL" id="JARRAG010000001">
    <property type="protein sequence ID" value="MDG3002596.1"/>
    <property type="molecule type" value="Genomic_DNA"/>
</dbReference>